<dbReference type="PANTHER" id="PTHR37323">
    <property type="entry name" value="GCN5-RELATED N-ACETYLTRANSFERASE"/>
    <property type="match status" value="1"/>
</dbReference>
<dbReference type="EMBL" id="VSSQ01000653">
    <property type="protein sequence ID" value="MPL99220.1"/>
    <property type="molecule type" value="Genomic_DNA"/>
</dbReference>
<keyword evidence="5" id="KW-0012">Acyltransferase</keyword>
<gene>
    <name evidence="7" type="ORF">SDC9_45437</name>
</gene>
<comment type="pathway">
    <text evidence="1">Lipid metabolism.</text>
</comment>
<organism evidence="7">
    <name type="scientific">bioreactor metagenome</name>
    <dbReference type="NCBI Taxonomy" id="1076179"/>
    <lineage>
        <taxon>unclassified sequences</taxon>
        <taxon>metagenomes</taxon>
        <taxon>ecological metagenomes</taxon>
    </lineage>
</organism>
<proteinExistence type="predicted"/>
<dbReference type="AlphaFoldDB" id="A0A644W6W9"/>
<dbReference type="PANTHER" id="PTHR37323:SF1">
    <property type="entry name" value="L-ORNITHINE N(ALPHA)-ACYLTRANSFERASE"/>
    <property type="match status" value="1"/>
</dbReference>
<evidence type="ECO:0000256" key="3">
    <source>
        <dbReference type="ARBA" id="ARBA00022679"/>
    </source>
</evidence>
<sequence length="362" mass="41602">MKDIIEPIDREILKSELTPDKFLRPTNKSGNQIYIITAHDSPNVMREIGRLREVSFRAGGGGTGEEIDTDKFDYMEKPYKQLIVWDPDAEQIIGGYRFLSGTDVELKEDGQPAFVMSHLFNFNEKFIKEFMPHTIELGRAFVQPDYQTTKMGMKSLFALDNLWDGLGALIHSVKGAKYFIGKVTIYKDYPVKSRELIYEYLSKHFQDTDGLIKPKNSIAVSAKTKKLAKTIFTEEKPADDYKLLIKAVRNEGENVPAMFNAYIGLTDTMRFFGSIQDHDFGSVYETGLMVIMDDLLETKKQRYIQPYVEYLRKLMDERKAARKLAKEEKLKLKLKRAKEKAAKKAKKAKMKEANKETKASKN</sequence>
<dbReference type="Pfam" id="PF13444">
    <property type="entry name" value="Acetyltransf_5"/>
    <property type="match status" value="1"/>
</dbReference>
<dbReference type="SUPFAM" id="SSF55729">
    <property type="entry name" value="Acyl-CoA N-acyltransferases (Nat)"/>
    <property type="match status" value="1"/>
</dbReference>
<protein>
    <recommendedName>
        <fullName evidence="8">N-acetyltransferase domain-containing protein</fullName>
    </recommendedName>
</protein>
<evidence type="ECO:0000256" key="6">
    <source>
        <dbReference type="SAM" id="MobiDB-lite"/>
    </source>
</evidence>
<dbReference type="InterPro" id="IPR016181">
    <property type="entry name" value="Acyl_CoA_acyltransferase"/>
</dbReference>
<evidence type="ECO:0000256" key="2">
    <source>
        <dbReference type="ARBA" id="ARBA00022516"/>
    </source>
</evidence>
<feature type="region of interest" description="Disordered" evidence="6">
    <location>
        <begin position="341"/>
        <end position="362"/>
    </location>
</feature>
<comment type="caution">
    <text evidence="7">The sequence shown here is derived from an EMBL/GenBank/DDBJ whole genome shotgun (WGS) entry which is preliminary data.</text>
</comment>
<evidence type="ECO:0000256" key="5">
    <source>
        <dbReference type="ARBA" id="ARBA00023315"/>
    </source>
</evidence>
<evidence type="ECO:0000256" key="1">
    <source>
        <dbReference type="ARBA" id="ARBA00005189"/>
    </source>
</evidence>
<name>A0A644W6W9_9ZZZZ</name>
<evidence type="ECO:0000256" key="4">
    <source>
        <dbReference type="ARBA" id="ARBA00023098"/>
    </source>
</evidence>
<dbReference type="InterPro" id="IPR052351">
    <property type="entry name" value="Ornithine_N-alpha-AT"/>
</dbReference>
<evidence type="ECO:0000313" key="7">
    <source>
        <dbReference type="EMBL" id="MPL99220.1"/>
    </source>
</evidence>
<reference evidence="7" key="1">
    <citation type="submission" date="2019-08" db="EMBL/GenBank/DDBJ databases">
        <authorList>
            <person name="Kucharzyk K."/>
            <person name="Murdoch R.W."/>
            <person name="Higgins S."/>
            <person name="Loffler F."/>
        </authorList>
    </citation>
    <scope>NUCLEOTIDE SEQUENCE</scope>
</reference>
<dbReference type="GO" id="GO:0006629">
    <property type="term" value="P:lipid metabolic process"/>
    <property type="evidence" value="ECO:0007669"/>
    <property type="project" value="UniProtKB-KW"/>
</dbReference>
<keyword evidence="3" id="KW-0808">Transferase</keyword>
<dbReference type="GO" id="GO:0016746">
    <property type="term" value="F:acyltransferase activity"/>
    <property type="evidence" value="ECO:0007669"/>
    <property type="project" value="UniProtKB-KW"/>
</dbReference>
<feature type="compositionally biased region" description="Basic and acidic residues" evidence="6">
    <location>
        <begin position="350"/>
        <end position="362"/>
    </location>
</feature>
<accession>A0A644W6W9</accession>
<keyword evidence="4" id="KW-0443">Lipid metabolism</keyword>
<keyword evidence="2" id="KW-0444">Lipid biosynthesis</keyword>
<evidence type="ECO:0008006" key="8">
    <source>
        <dbReference type="Google" id="ProtNLM"/>
    </source>
</evidence>